<proteinExistence type="inferred from homology"/>
<feature type="compositionally biased region" description="Acidic residues" evidence="4">
    <location>
        <begin position="649"/>
        <end position="661"/>
    </location>
</feature>
<feature type="compositionally biased region" description="Polar residues" evidence="4">
    <location>
        <begin position="1292"/>
        <end position="1301"/>
    </location>
</feature>
<feature type="region of interest" description="Disordered" evidence="4">
    <location>
        <begin position="1648"/>
        <end position="1812"/>
    </location>
</feature>
<dbReference type="Gene3D" id="3.40.630.10">
    <property type="entry name" value="Zn peptidases"/>
    <property type="match status" value="2"/>
</dbReference>
<feature type="compositionally biased region" description="Basic and acidic residues" evidence="4">
    <location>
        <begin position="379"/>
        <end position="388"/>
    </location>
</feature>
<dbReference type="Gene3D" id="1.20.5.2050">
    <property type="match status" value="1"/>
</dbReference>
<comment type="similarity">
    <text evidence="2 3">Belongs to the peptidase M14 family.</text>
</comment>
<evidence type="ECO:0000256" key="1">
    <source>
        <dbReference type="ARBA" id="ARBA00001947"/>
    </source>
</evidence>
<evidence type="ECO:0000256" key="3">
    <source>
        <dbReference type="PROSITE-ProRule" id="PRU01379"/>
    </source>
</evidence>
<dbReference type="GO" id="GO:0004181">
    <property type="term" value="F:metallocarboxypeptidase activity"/>
    <property type="evidence" value="ECO:0007669"/>
    <property type="project" value="InterPro"/>
</dbReference>
<feature type="region of interest" description="Disordered" evidence="4">
    <location>
        <begin position="1099"/>
        <end position="1136"/>
    </location>
</feature>
<dbReference type="InterPro" id="IPR050821">
    <property type="entry name" value="Cytosolic_carboxypeptidase"/>
</dbReference>
<feature type="region of interest" description="Disordered" evidence="4">
    <location>
        <begin position="619"/>
        <end position="928"/>
    </location>
</feature>
<dbReference type="SUPFAM" id="SSF53187">
    <property type="entry name" value="Zn-dependent exopeptidases"/>
    <property type="match status" value="1"/>
</dbReference>
<feature type="compositionally biased region" description="Basic and acidic residues" evidence="4">
    <location>
        <begin position="813"/>
        <end position="834"/>
    </location>
</feature>
<reference evidence="6" key="1">
    <citation type="submission" date="2014-11" db="EMBL/GenBank/DDBJ databases">
        <title>Molecular phylogeny of cliff fern family Woodsiaceae with morphological implications.</title>
        <authorList>
            <person name="Shao Y.-Z."/>
            <person name="Wei R."/>
            <person name="Zhang X.-C."/>
        </authorList>
    </citation>
    <scope>NUCLEOTIDE SEQUENCE</scope>
</reference>
<feature type="active site" description="Proton donor/acceptor" evidence="3">
    <location>
        <position position="1435"/>
    </location>
</feature>
<dbReference type="InterPro" id="IPR000834">
    <property type="entry name" value="Peptidase_M14"/>
</dbReference>
<dbReference type="GO" id="GO:0006508">
    <property type="term" value="P:proteolysis"/>
    <property type="evidence" value="ECO:0007669"/>
    <property type="project" value="InterPro"/>
</dbReference>
<dbReference type="GO" id="GO:0008270">
    <property type="term" value="F:zinc ion binding"/>
    <property type="evidence" value="ECO:0007669"/>
    <property type="project" value="InterPro"/>
</dbReference>
<feature type="compositionally biased region" description="Pro residues" evidence="4">
    <location>
        <begin position="70"/>
        <end position="84"/>
    </location>
</feature>
<protein>
    <recommendedName>
        <fullName evidence="5">Peptidase M14 domain-containing protein</fullName>
    </recommendedName>
</protein>
<feature type="domain" description="Peptidase M14" evidence="5">
    <location>
        <begin position="1119"/>
        <end position="1471"/>
    </location>
</feature>
<gene>
    <name evidence="6" type="ORF">Cvel_25934.t2.CR1</name>
</gene>
<comment type="cofactor">
    <cofactor evidence="1">
        <name>Zn(2+)</name>
        <dbReference type="ChEBI" id="CHEBI:29105"/>
    </cofactor>
</comment>
<sequence>MDPEAQKAAAIAFSRIENRPYLRHLPSEEFQDWAPELEDDTKERLIQTLLRIPIPEDPYSAPRKKRKKAPIPPPQVPISSPPAPTRGLSRPVLPHLTRDPISSPLAPSEDPPASGSVPRATSPPAPAPSQEHFLQQVTDAERATRNPIRGVSYSRTRKAWTSTILEALPAGQSGGRRKEKKRTFSVALYGEDKARELAIADQKERSGRVVSEPQPPRSTKAAPSQCSRNEKEKQPPPPSMQLKTQPVSERTPGVSHVRAKNRWIVTFLDHQPCSVGVPSESSSSAPAPAKAAGSSDHQPISSSCSDPSHPASLSRRFRRRHFNTEQEALEFFNSLPKQSRLNHTRDGGLKKDALSFLETKGLLPQNHLPTSEGSANQSTDDRKEKESRLSGVHYLAVPKKTGAGVVEYWQTQMYLNGRTRYVCFGCKQYGFYQERSLAEALRLFFDRGEFPQQKSTQACAENVPHSGSVLILNRYHINARKQPSTPSSSSGHAKRCQREISAPEEIDIQAPAASRQNGEVQQSLTGGPDDQRTRILASRGRSVTIHIRRLNLQTKLYNNGFRPVHRNLPNKPRWARLPSPVSSVMHLDLLEHHYAQESFLPPWASTPEEKLLHPAFEWKPKQPEGGAHAKNGGSQKKGGGGVNAQQQQQDEEEDDDPDSSDSEASVENAQVEEKNKPKEKAAAGGNLTQAGAAAERAPLTLSSASPRPPRPPSASQQKKSLSRPTSASLSREKETANNHSRPPNLPPPRVMTPSPSRSATPPSAAAGREDDLPQTRGGTVFRNPPCTDKADAPAGGGCTLRRALTDSVQVKMSKGDTAKKGEGREGGKGKRRDSGPMTGRTRRSVTLTGGEGEEDCLGVSASMPEEDDSSFAFNGEEGGNGGRLKRGESGSAAVLSRPPSATASQSSSHRAEEAEGTPIRVSTPEAPTMSTSEFAASVELLSRRKREYASFLGERGSVKSLRAGMKRLENLSGVTFSNGASLCDPSRGEVYFARQLLGRSLAGRRIELITITGNPGFPPSISRGGANSKGKEKKEPSNSEDEERESPIRLPSVLFDGPTSSFWLDDQDRTRIPDLAVSPLVESVGFDLRINVKELIPSKEEEEAREGEENQEISNSGDRNHHWPARPCPFRLLPAQPPPPCPPTGSIPESLFHFSPQFPPPSKRPLLFPDRPLVYISARVHPGETPGMFVFLGLIHFLLSDDPRAQLLRRQFVFKLVPIINADGVAAGHYRANLRGQNLNRFYRDPNPTRHEAILGIKLLLTDWSASRAMAAPPETLPPTESVGSRAPLQPEEQQPGVTETPQKEGGGEKRDKEVEEEEEKGRGRMAVSSTLDPQTQERLSPNGGRLFFYLDLHGHATKKGCFIFGNSLQGASQLWNLAYARLLALNSPHFDQDGCNFSRKNMLAKDRRDGLSKEGSGRVSLWRATGIFHAYTLECNYNTGRSVNKIPPTGLIEPLPNEHYTGAGGSGSGGSGANSRMAVAYTDEIWAQVGQACMVSVLDLYCWNPCSRLPQSHYKSLTGLLKTFPSFLRANKIPKRSSFVGLPVKATATAPLHLQGIPTPPYTPLAPGSAGAPLYLPPPLAATFLNLPHPLAARAVEATLALKEALEKDGLSQNQLFSAFCRKGQTDDSSCGGLSLAVSGLSTVSAGGQLGPPRGDAVGVAVEGGPSGGGGGTMKPQRGSWPQADTGRGCTSVSVSPPAAISRGPSRRKLQEPSPSGGGGGAVGGPGGEAKGKDSSSSSSSAVQQRSGGMAFVVDMGDLSLSGAGGGTRRRGRGTSKAQQQQQGGGGVSTGTREKKPPQEKGASGGENILSLSAGDLASAVAAADQEGE</sequence>
<feature type="compositionally biased region" description="Polar residues" evidence="4">
    <location>
        <begin position="514"/>
        <end position="525"/>
    </location>
</feature>
<evidence type="ECO:0000256" key="4">
    <source>
        <dbReference type="SAM" id="MobiDB-lite"/>
    </source>
</evidence>
<evidence type="ECO:0000313" key="6">
    <source>
        <dbReference type="EMBL" id="CUC09989.1"/>
    </source>
</evidence>
<feature type="region of interest" description="Disordered" evidence="4">
    <location>
        <begin position="1013"/>
        <end position="1053"/>
    </location>
</feature>
<name>A0A0K6S8J3_9ALVE</name>
<feature type="compositionally biased region" description="Polar residues" evidence="4">
    <location>
        <begin position="367"/>
        <end position="378"/>
    </location>
</feature>
<dbReference type="PANTHER" id="PTHR12756:SF12">
    <property type="entry name" value="CYTOSOLIC CARBOXYPEPTIDASE-LIKE PROTEIN 5"/>
    <property type="match status" value="1"/>
</dbReference>
<evidence type="ECO:0000259" key="5">
    <source>
        <dbReference type="PROSITE" id="PS52035"/>
    </source>
</evidence>
<organism evidence="6">
    <name type="scientific">Chromera velia CCMP2878</name>
    <dbReference type="NCBI Taxonomy" id="1169474"/>
    <lineage>
        <taxon>Eukaryota</taxon>
        <taxon>Sar</taxon>
        <taxon>Alveolata</taxon>
        <taxon>Colpodellida</taxon>
        <taxon>Chromeraceae</taxon>
        <taxon>Chromera</taxon>
    </lineage>
</organism>
<evidence type="ECO:0000256" key="2">
    <source>
        <dbReference type="ARBA" id="ARBA00005988"/>
    </source>
</evidence>
<feature type="compositionally biased region" description="Basic and acidic residues" evidence="4">
    <location>
        <begin position="1302"/>
        <end position="1314"/>
    </location>
</feature>
<dbReference type="VEuPathDB" id="CryptoDB:Cvel_25934"/>
<feature type="region of interest" description="Disordered" evidence="4">
    <location>
        <begin position="274"/>
        <end position="313"/>
    </location>
</feature>
<feature type="compositionally biased region" description="Polar residues" evidence="4">
    <location>
        <begin position="1328"/>
        <end position="1340"/>
    </location>
</feature>
<dbReference type="Pfam" id="PF00246">
    <property type="entry name" value="Peptidase_M14"/>
    <property type="match status" value="1"/>
</dbReference>
<dbReference type="EMBL" id="CDMZ01002205">
    <property type="protein sequence ID" value="CUC09989.1"/>
    <property type="molecule type" value="Genomic_DNA"/>
</dbReference>
<feature type="compositionally biased region" description="Polar residues" evidence="4">
    <location>
        <begin position="899"/>
        <end position="908"/>
    </location>
</feature>
<feature type="region of interest" description="Disordered" evidence="4">
    <location>
        <begin position="199"/>
        <end position="256"/>
    </location>
</feature>
<feature type="region of interest" description="Disordered" evidence="4">
    <location>
        <begin position="50"/>
        <end position="158"/>
    </location>
</feature>
<feature type="compositionally biased region" description="Acidic residues" evidence="4">
    <location>
        <begin position="1100"/>
        <end position="1111"/>
    </location>
</feature>
<feature type="region of interest" description="Disordered" evidence="4">
    <location>
        <begin position="510"/>
        <end position="534"/>
    </location>
</feature>
<feature type="compositionally biased region" description="Gly residues" evidence="4">
    <location>
        <begin position="1717"/>
        <end position="1730"/>
    </location>
</feature>
<accession>A0A0K6S8J3</accession>
<feature type="region of interest" description="Disordered" evidence="4">
    <location>
        <begin position="1271"/>
        <end position="1340"/>
    </location>
</feature>
<feature type="compositionally biased region" description="Low complexity" evidence="4">
    <location>
        <begin position="752"/>
        <end position="766"/>
    </location>
</feature>
<feature type="region of interest" description="Disordered" evidence="4">
    <location>
        <begin position="364"/>
        <end position="389"/>
    </location>
</feature>
<feature type="compositionally biased region" description="Basic and acidic residues" evidence="4">
    <location>
        <begin position="671"/>
        <end position="681"/>
    </location>
</feature>
<dbReference type="PANTHER" id="PTHR12756">
    <property type="entry name" value="CYTOSOLIC CARBOXYPEPTIDASE"/>
    <property type="match status" value="1"/>
</dbReference>
<dbReference type="PROSITE" id="PS52035">
    <property type="entry name" value="PEPTIDASE_M14"/>
    <property type="match status" value="1"/>
</dbReference>